<feature type="signal peptide" evidence="1">
    <location>
        <begin position="1"/>
        <end position="25"/>
    </location>
</feature>
<dbReference type="SMART" id="SM00318">
    <property type="entry name" value="SNc"/>
    <property type="match status" value="1"/>
</dbReference>
<organism evidence="3 4">
    <name type="scientific">Methylorubrum rhodinum</name>
    <dbReference type="NCBI Taxonomy" id="29428"/>
    <lineage>
        <taxon>Bacteria</taxon>
        <taxon>Pseudomonadati</taxon>
        <taxon>Pseudomonadota</taxon>
        <taxon>Alphaproteobacteria</taxon>
        <taxon>Hyphomicrobiales</taxon>
        <taxon>Methylobacteriaceae</taxon>
        <taxon>Methylorubrum</taxon>
    </lineage>
</organism>
<keyword evidence="1" id="KW-0732">Signal</keyword>
<dbReference type="InterPro" id="IPR035437">
    <property type="entry name" value="SNase_OB-fold_sf"/>
</dbReference>
<dbReference type="RefSeq" id="WP_183573007.1">
    <property type="nucleotide sequence ID" value="NZ_JACHOP010000027.1"/>
</dbReference>
<proteinExistence type="predicted"/>
<dbReference type="EMBL" id="JACHOP010000027">
    <property type="protein sequence ID" value="MBB5759698.1"/>
    <property type="molecule type" value="Genomic_DNA"/>
</dbReference>
<dbReference type="Gene3D" id="2.40.50.90">
    <property type="match status" value="1"/>
</dbReference>
<dbReference type="Proteomes" id="UP000583454">
    <property type="component" value="Unassembled WGS sequence"/>
</dbReference>
<comment type="caution">
    <text evidence="3">The sequence shown here is derived from an EMBL/GenBank/DDBJ whole genome shotgun (WGS) entry which is preliminary data.</text>
</comment>
<feature type="chain" id="PRO_5032934529" evidence="1">
    <location>
        <begin position="26"/>
        <end position="235"/>
    </location>
</feature>
<dbReference type="SUPFAM" id="SSF50199">
    <property type="entry name" value="Staphylococcal nuclease"/>
    <property type="match status" value="1"/>
</dbReference>
<dbReference type="GO" id="GO:0004519">
    <property type="term" value="F:endonuclease activity"/>
    <property type="evidence" value="ECO:0007669"/>
    <property type="project" value="UniProtKB-KW"/>
</dbReference>
<keyword evidence="3" id="KW-0540">Nuclease</keyword>
<accession>A0A840ZRM8</accession>
<keyword evidence="4" id="KW-1185">Reference proteome</keyword>
<evidence type="ECO:0000313" key="4">
    <source>
        <dbReference type="Proteomes" id="UP000583454"/>
    </source>
</evidence>
<reference evidence="3 4" key="1">
    <citation type="submission" date="2020-08" db="EMBL/GenBank/DDBJ databases">
        <title>Genomic Encyclopedia of Type Strains, Phase IV (KMG-IV): sequencing the most valuable type-strain genomes for metagenomic binning, comparative biology and taxonomic classification.</title>
        <authorList>
            <person name="Goeker M."/>
        </authorList>
    </citation>
    <scope>NUCLEOTIDE SEQUENCE [LARGE SCALE GENOMIC DNA]</scope>
    <source>
        <strain evidence="3 4">DSM 2163</strain>
    </source>
</reference>
<protein>
    <submittedName>
        <fullName evidence="3">Endonuclease YncB(Thermonuclease family)</fullName>
    </submittedName>
</protein>
<sequence>MSLTATIALLYAACLVGAIASPAVAKPTAHKPTAHKSTAPAPRRRPWRAPVVLALPLAALVLGAPVRPAQAGEAATRIAALALLAPLAAPVVAPDVSLTGPATVIDGATLAVGGRPVRLHGIAAPTLDQTCFDAQERGYPCGRVAAEALRARIGDASIACEAQGAAEDGRPRARCRLGGDDLAAWLVENGYAVADRGVSADYAAQDARAWGRRRGLWAGVFDLPTKGARTATAGL</sequence>
<keyword evidence="3" id="KW-0378">Hydrolase</keyword>
<dbReference type="AlphaFoldDB" id="A0A840ZRM8"/>
<evidence type="ECO:0000313" key="3">
    <source>
        <dbReference type="EMBL" id="MBB5759698.1"/>
    </source>
</evidence>
<evidence type="ECO:0000259" key="2">
    <source>
        <dbReference type="SMART" id="SM00318"/>
    </source>
</evidence>
<gene>
    <name evidence="3" type="ORF">HNR00_004432</name>
</gene>
<keyword evidence="3" id="KW-0255">Endonuclease</keyword>
<name>A0A840ZRM8_9HYPH</name>
<evidence type="ECO:0000256" key="1">
    <source>
        <dbReference type="SAM" id="SignalP"/>
    </source>
</evidence>
<feature type="domain" description="TNase-like" evidence="2">
    <location>
        <begin position="102"/>
        <end position="219"/>
    </location>
</feature>
<dbReference type="InterPro" id="IPR016071">
    <property type="entry name" value="Staphylococal_nuclease_OB-fold"/>
</dbReference>